<feature type="domain" description="HTH araC/xylS-type" evidence="4">
    <location>
        <begin position="186"/>
        <end position="284"/>
    </location>
</feature>
<dbReference type="InterPro" id="IPR009057">
    <property type="entry name" value="Homeodomain-like_sf"/>
</dbReference>
<dbReference type="InterPro" id="IPR018060">
    <property type="entry name" value="HTH_AraC"/>
</dbReference>
<evidence type="ECO:0000256" key="1">
    <source>
        <dbReference type="ARBA" id="ARBA00023015"/>
    </source>
</evidence>
<dbReference type="PANTHER" id="PTHR43280">
    <property type="entry name" value="ARAC-FAMILY TRANSCRIPTIONAL REGULATOR"/>
    <property type="match status" value="1"/>
</dbReference>
<evidence type="ECO:0000256" key="2">
    <source>
        <dbReference type="ARBA" id="ARBA00023125"/>
    </source>
</evidence>
<dbReference type="PROSITE" id="PS01124">
    <property type="entry name" value="HTH_ARAC_FAMILY_2"/>
    <property type="match status" value="1"/>
</dbReference>
<evidence type="ECO:0000313" key="6">
    <source>
        <dbReference type="Proteomes" id="UP001325680"/>
    </source>
</evidence>
<reference evidence="5 6" key="1">
    <citation type="submission" date="2023-12" db="EMBL/GenBank/DDBJ databases">
        <title>Genome sequencing and assembly of bacterial species from a model synthetic community.</title>
        <authorList>
            <person name="Hogle S.L."/>
        </authorList>
    </citation>
    <scope>NUCLEOTIDE SEQUENCE [LARGE SCALE GENOMIC DNA]</scope>
    <source>
        <strain evidence="5 6">HAMBI_3031</strain>
    </source>
</reference>
<protein>
    <submittedName>
        <fullName evidence="5">AraC family transcriptional regulator</fullName>
    </submittedName>
</protein>
<accession>A0ABZ0WAL9</accession>
<evidence type="ECO:0000256" key="3">
    <source>
        <dbReference type="ARBA" id="ARBA00023163"/>
    </source>
</evidence>
<keyword evidence="1" id="KW-0805">Transcription regulation</keyword>
<dbReference type="Gene3D" id="1.10.10.60">
    <property type="entry name" value="Homeodomain-like"/>
    <property type="match status" value="2"/>
</dbReference>
<evidence type="ECO:0000313" key="5">
    <source>
        <dbReference type="EMBL" id="WQD38597.1"/>
    </source>
</evidence>
<keyword evidence="3" id="KW-0804">Transcription</keyword>
<dbReference type="SMART" id="SM00342">
    <property type="entry name" value="HTH_ARAC"/>
    <property type="match status" value="1"/>
</dbReference>
<organism evidence="5 6">
    <name type="scientific">Niabella yanshanensis</name>
    <dbReference type="NCBI Taxonomy" id="577386"/>
    <lineage>
        <taxon>Bacteria</taxon>
        <taxon>Pseudomonadati</taxon>
        <taxon>Bacteroidota</taxon>
        <taxon>Chitinophagia</taxon>
        <taxon>Chitinophagales</taxon>
        <taxon>Chitinophagaceae</taxon>
        <taxon>Niabella</taxon>
    </lineage>
</organism>
<dbReference type="SUPFAM" id="SSF46689">
    <property type="entry name" value="Homeodomain-like"/>
    <property type="match status" value="2"/>
</dbReference>
<dbReference type="SUPFAM" id="SSF51182">
    <property type="entry name" value="RmlC-like cupins"/>
    <property type="match status" value="1"/>
</dbReference>
<evidence type="ECO:0000259" key="4">
    <source>
        <dbReference type="PROSITE" id="PS01124"/>
    </source>
</evidence>
<proteinExistence type="predicted"/>
<dbReference type="EMBL" id="CP139960">
    <property type="protein sequence ID" value="WQD38597.1"/>
    <property type="molecule type" value="Genomic_DNA"/>
</dbReference>
<gene>
    <name evidence="5" type="ORF">U0035_00360</name>
</gene>
<keyword evidence="6" id="KW-1185">Reference proteome</keyword>
<dbReference type="Gene3D" id="2.60.120.10">
    <property type="entry name" value="Jelly Rolls"/>
    <property type="match status" value="1"/>
</dbReference>
<sequence length="291" mass="34429">MKPQLHKLPVNPDASFIYKELIMEFFPMQWHFHKEFELVLIDKSTGTRFIGDNVNRFEDGDLCLIGPQVPHFYRNDDVFYHQKHTLSAQSIFIHFTEDFLGRDFLLIPEMKQVKILLEKCCYVLEIQGTTKEIIISKLYAMRDETPPQRLVSLLEMLIILSESKELEQLLTFDFSARSNDNTQKITQAIEFILKNFKQKIYVETIAQQLNMSVPAFSRYFKTHTRKTFTDYVTEVRIAHACKLITENQFSISEIGYKSGFDNLSNFYRHFRKIHGLIPKDYRKRFLSNKVD</sequence>
<dbReference type="RefSeq" id="WP_245957739.1">
    <property type="nucleotide sequence ID" value="NZ_CP139960.1"/>
</dbReference>
<dbReference type="InterPro" id="IPR020449">
    <property type="entry name" value="Tscrpt_reg_AraC-type_HTH"/>
</dbReference>
<dbReference type="InterPro" id="IPR011051">
    <property type="entry name" value="RmlC_Cupin_sf"/>
</dbReference>
<dbReference type="Pfam" id="PF12833">
    <property type="entry name" value="HTH_18"/>
    <property type="match status" value="1"/>
</dbReference>
<dbReference type="Proteomes" id="UP001325680">
    <property type="component" value="Chromosome"/>
</dbReference>
<dbReference type="InterPro" id="IPR014710">
    <property type="entry name" value="RmlC-like_jellyroll"/>
</dbReference>
<dbReference type="PANTHER" id="PTHR43280:SF27">
    <property type="entry name" value="TRANSCRIPTIONAL REGULATOR MTLR"/>
    <property type="match status" value="1"/>
</dbReference>
<dbReference type="PRINTS" id="PR00032">
    <property type="entry name" value="HTHARAC"/>
</dbReference>
<name>A0ABZ0WAL9_9BACT</name>
<keyword evidence="2" id="KW-0238">DNA-binding</keyword>